<comment type="cofactor">
    <cofactor evidence="6">
        <name>Zn(2+)</name>
        <dbReference type="ChEBI" id="CHEBI:29105"/>
    </cofactor>
    <text evidence="6">Binds 1 zinc ion per subunit.</text>
</comment>
<keyword evidence="7" id="KW-1133">Transmembrane helix</keyword>
<organism evidence="9 10">
    <name type="scientific">Leptospira yasudae</name>
    <dbReference type="NCBI Taxonomy" id="2202201"/>
    <lineage>
        <taxon>Bacteria</taxon>
        <taxon>Pseudomonadati</taxon>
        <taxon>Spirochaetota</taxon>
        <taxon>Spirochaetia</taxon>
        <taxon>Leptospirales</taxon>
        <taxon>Leptospiraceae</taxon>
        <taxon>Leptospira</taxon>
    </lineage>
</organism>
<proteinExistence type="inferred from homology"/>
<protein>
    <submittedName>
        <fullName evidence="9">M48 family metallopeptidase</fullName>
    </submittedName>
</protein>
<evidence type="ECO:0000256" key="5">
    <source>
        <dbReference type="ARBA" id="ARBA00023049"/>
    </source>
</evidence>
<dbReference type="PANTHER" id="PTHR22726">
    <property type="entry name" value="METALLOENDOPEPTIDASE OMA1"/>
    <property type="match status" value="1"/>
</dbReference>
<keyword evidence="5 6" id="KW-0482">Metalloprotease</keyword>
<reference evidence="9 10" key="1">
    <citation type="journal article" date="2019" name="PLoS Negl. Trop. Dis.">
        <title>Revisiting the worldwide diversity of Leptospira species in the environment.</title>
        <authorList>
            <person name="Vincent A.T."/>
            <person name="Schiettekatte O."/>
            <person name="Bourhy P."/>
            <person name="Veyrier F.J."/>
            <person name="Picardeau M."/>
        </authorList>
    </citation>
    <scope>NUCLEOTIDE SEQUENCE [LARGE SCALE GENOMIC DNA]</scope>
    <source>
        <strain evidence="9 10">201702445</strain>
    </source>
</reference>
<gene>
    <name evidence="9" type="ORF">EHQ83_07990</name>
</gene>
<dbReference type="Gene3D" id="3.30.2010.10">
    <property type="entry name" value="Metalloproteases ('zincins'), catalytic domain"/>
    <property type="match status" value="1"/>
</dbReference>
<comment type="similarity">
    <text evidence="6">Belongs to the peptidase M48 family.</text>
</comment>
<dbReference type="Pfam" id="PF01435">
    <property type="entry name" value="Peptidase_M48"/>
    <property type="match status" value="1"/>
</dbReference>
<evidence type="ECO:0000313" key="10">
    <source>
        <dbReference type="Proteomes" id="UP000297613"/>
    </source>
</evidence>
<dbReference type="RefSeq" id="WP_135569098.1">
    <property type="nucleotide sequence ID" value="NZ_RQGK01000056.1"/>
</dbReference>
<evidence type="ECO:0000256" key="4">
    <source>
        <dbReference type="ARBA" id="ARBA00022833"/>
    </source>
</evidence>
<keyword evidence="7" id="KW-0812">Transmembrane</keyword>
<feature type="domain" description="Peptidase M48" evidence="8">
    <location>
        <begin position="161"/>
        <end position="358"/>
    </location>
</feature>
<dbReference type="InterPro" id="IPR001915">
    <property type="entry name" value="Peptidase_M48"/>
</dbReference>
<dbReference type="GO" id="GO:0051603">
    <property type="term" value="P:proteolysis involved in protein catabolic process"/>
    <property type="evidence" value="ECO:0007669"/>
    <property type="project" value="TreeGrafter"/>
</dbReference>
<dbReference type="GO" id="GO:0004222">
    <property type="term" value="F:metalloendopeptidase activity"/>
    <property type="evidence" value="ECO:0007669"/>
    <property type="project" value="InterPro"/>
</dbReference>
<name>A0A6N4QX73_9LEPT</name>
<comment type="caution">
    <text evidence="9">The sequence shown here is derived from an EMBL/GenBank/DDBJ whole genome shotgun (WGS) entry which is preliminary data.</text>
</comment>
<keyword evidence="2" id="KW-0479">Metal-binding</keyword>
<evidence type="ECO:0000256" key="2">
    <source>
        <dbReference type="ARBA" id="ARBA00022723"/>
    </source>
</evidence>
<dbReference type="InterPro" id="IPR051156">
    <property type="entry name" value="Mito/Outer_Membr_Metalloprot"/>
</dbReference>
<dbReference type="Proteomes" id="UP000297613">
    <property type="component" value="Unassembled WGS sequence"/>
</dbReference>
<dbReference type="EMBL" id="RQGM01000029">
    <property type="protein sequence ID" value="TGL85421.1"/>
    <property type="molecule type" value="Genomic_DNA"/>
</dbReference>
<evidence type="ECO:0000256" key="3">
    <source>
        <dbReference type="ARBA" id="ARBA00022801"/>
    </source>
</evidence>
<accession>A0A6N4QX73</accession>
<sequence>MPDLFYDGKTATPVSGTLVPQETGLLFRSETLPEGKNTFHFSYTQIQSLEKLGNEYRLQLDDRQETQNDLIFTFDSPQKAKLIQTYRKKAFSNDFKGILSRFLLLPTLPQILVAGILAVGIGYLILTKLDRLYVIVPESADRSLGEMISKQFEANYSECKNVELSQSVKKIRNTIVSPKKRDRYSIRILKSEDVNAFALPGGTIYILSGLLEESESPEEVAAILAHEIAHVENRHGVRQMIRLLGISLVVKLAIGIGFDDIGTLETITEIVNTLTILRYSREFEEEADGEAFETLKKSGVGLGGFVNFFEREEAKLGKKAPQSGKKKAEEKKEWDAAKILDWFSTHPDNQSRIQKAKDFSKGMKAKQRGIRIDRWKTIRENCS</sequence>
<evidence type="ECO:0000256" key="6">
    <source>
        <dbReference type="RuleBase" id="RU003983"/>
    </source>
</evidence>
<evidence type="ECO:0000256" key="7">
    <source>
        <dbReference type="SAM" id="Phobius"/>
    </source>
</evidence>
<dbReference type="CDD" id="cd07332">
    <property type="entry name" value="M48C_Oma1_like"/>
    <property type="match status" value="1"/>
</dbReference>
<dbReference type="AlphaFoldDB" id="A0A6N4QX73"/>
<evidence type="ECO:0000313" key="9">
    <source>
        <dbReference type="EMBL" id="TGL85421.1"/>
    </source>
</evidence>
<feature type="transmembrane region" description="Helical" evidence="7">
    <location>
        <begin position="102"/>
        <end position="126"/>
    </location>
</feature>
<keyword evidence="1 6" id="KW-0645">Protease</keyword>
<evidence type="ECO:0000256" key="1">
    <source>
        <dbReference type="ARBA" id="ARBA00022670"/>
    </source>
</evidence>
<evidence type="ECO:0000259" key="8">
    <source>
        <dbReference type="Pfam" id="PF01435"/>
    </source>
</evidence>
<keyword evidence="3 6" id="KW-0378">Hydrolase</keyword>
<keyword evidence="4 6" id="KW-0862">Zinc</keyword>
<dbReference type="PANTHER" id="PTHR22726:SF1">
    <property type="entry name" value="METALLOENDOPEPTIDASE OMA1, MITOCHONDRIAL"/>
    <property type="match status" value="1"/>
</dbReference>
<dbReference type="GO" id="GO:0016020">
    <property type="term" value="C:membrane"/>
    <property type="evidence" value="ECO:0007669"/>
    <property type="project" value="TreeGrafter"/>
</dbReference>
<dbReference type="GO" id="GO:0046872">
    <property type="term" value="F:metal ion binding"/>
    <property type="evidence" value="ECO:0007669"/>
    <property type="project" value="UniProtKB-KW"/>
</dbReference>
<keyword evidence="7" id="KW-0472">Membrane</keyword>